<proteinExistence type="predicted"/>
<comment type="caution">
    <text evidence="2">The sequence shown here is derived from an EMBL/GenBank/DDBJ whole genome shotgun (WGS) entry which is preliminary data.</text>
</comment>
<keyword evidence="3" id="KW-1185">Reference proteome</keyword>
<evidence type="ECO:0000256" key="1">
    <source>
        <dbReference type="SAM" id="Phobius"/>
    </source>
</evidence>
<reference evidence="2 3" key="1">
    <citation type="journal article" date="2018" name="Mol. Biol. Evol.">
        <title>Analysis of the draft genome of the red seaweed Gracilariopsis chorda provides insights into genome size evolution in Rhodophyta.</title>
        <authorList>
            <person name="Lee J."/>
            <person name="Yang E.C."/>
            <person name="Graf L."/>
            <person name="Yang J.H."/>
            <person name="Qiu H."/>
            <person name="Zel Zion U."/>
            <person name="Chan C.X."/>
            <person name="Stephens T.G."/>
            <person name="Weber A.P.M."/>
            <person name="Boo G.H."/>
            <person name="Boo S.M."/>
            <person name="Kim K.M."/>
            <person name="Shin Y."/>
            <person name="Jung M."/>
            <person name="Lee S.J."/>
            <person name="Yim H.S."/>
            <person name="Lee J.H."/>
            <person name="Bhattacharya D."/>
            <person name="Yoon H.S."/>
        </authorList>
    </citation>
    <scope>NUCLEOTIDE SEQUENCE [LARGE SCALE GENOMIC DNA]</scope>
    <source>
        <strain evidence="2 3">SKKU-2015</strain>
        <tissue evidence="2">Whole body</tissue>
    </source>
</reference>
<feature type="transmembrane region" description="Helical" evidence="1">
    <location>
        <begin position="83"/>
        <end position="103"/>
    </location>
</feature>
<dbReference type="OrthoDB" id="10558025at2759"/>
<name>A0A2V3IJV8_9FLOR</name>
<feature type="transmembrane region" description="Helical" evidence="1">
    <location>
        <begin position="23"/>
        <end position="43"/>
    </location>
</feature>
<keyword evidence="1" id="KW-0472">Membrane</keyword>
<evidence type="ECO:0000313" key="2">
    <source>
        <dbReference type="EMBL" id="PXF42384.1"/>
    </source>
</evidence>
<protein>
    <submittedName>
        <fullName evidence="2">Uncharacterized protein</fullName>
    </submittedName>
</protein>
<dbReference type="Proteomes" id="UP000247409">
    <property type="component" value="Unassembled WGS sequence"/>
</dbReference>
<gene>
    <name evidence="2" type="ORF">BWQ96_07904</name>
</gene>
<accession>A0A2V3IJV8</accession>
<feature type="transmembrane region" description="Helical" evidence="1">
    <location>
        <begin position="137"/>
        <end position="157"/>
    </location>
</feature>
<evidence type="ECO:0000313" key="3">
    <source>
        <dbReference type="Proteomes" id="UP000247409"/>
    </source>
</evidence>
<dbReference type="AlphaFoldDB" id="A0A2V3IJV8"/>
<keyword evidence="1" id="KW-0812">Transmembrane</keyword>
<sequence>MPAELAQDVNRVSIAKRVCLSTAWTIFGLVFFYLVMVFFSSIAKGIVLDRVPQNGWARSASRHTGAVTAPIFSLFLMTSPSSLWSLFLAVMVACAHFCHFVIITSDLRVYVDDLIVRTMFRIETTHPIFRLLPLKTAHVVGSIGFVAMLIISLERCYGPSLGKREARLPFITRASSAWIWAVFNLFFVDRLVSAVLAKKDRDQILYPIVFISILGIGALVCLIRETRWDQRHKIEPHKKTQ</sequence>
<keyword evidence="1" id="KW-1133">Transmembrane helix</keyword>
<feature type="transmembrane region" description="Helical" evidence="1">
    <location>
        <begin position="203"/>
        <end position="223"/>
    </location>
</feature>
<dbReference type="EMBL" id="NBIV01000166">
    <property type="protein sequence ID" value="PXF42384.1"/>
    <property type="molecule type" value="Genomic_DNA"/>
</dbReference>
<organism evidence="2 3">
    <name type="scientific">Gracilariopsis chorda</name>
    <dbReference type="NCBI Taxonomy" id="448386"/>
    <lineage>
        <taxon>Eukaryota</taxon>
        <taxon>Rhodophyta</taxon>
        <taxon>Florideophyceae</taxon>
        <taxon>Rhodymeniophycidae</taxon>
        <taxon>Gracilariales</taxon>
        <taxon>Gracilariaceae</taxon>
        <taxon>Gracilariopsis</taxon>
    </lineage>
</organism>